<protein>
    <submittedName>
        <fullName evidence="1">Uncharacterized protein</fullName>
    </submittedName>
</protein>
<keyword evidence="2" id="KW-1185">Reference proteome</keyword>
<proteinExistence type="predicted"/>
<sequence>MIIEHAQYRVQCGEVIRISLVRPREAPRWCAAPAVRDSGGRAASAVFPPAPHGRQAWRPAKKGQFSKRLELLIPRVLLLRFLRVPDVAAIHHQRYTVPSTVRADWAPSFNPASERNAPPFDARQGCALRMATCRSPGFPNNARQRRDDAASLFLLISLRAILSVLSLLSCVGGDALRAERVAATLRDRCSPYTAPIDCWKGNAGPVSIVCRLRVRKSFQFLAAKPGYRVIRRKGGWRGGCIVDVNAHAVFEPGRFPLPFWKFVDFPPRLHLALEISSRPFSRKLDPPNGERAGVFPPLLLRCES</sequence>
<gene>
    <name evidence="1" type="ORF">HPB51_017395</name>
</gene>
<reference evidence="1" key="2">
    <citation type="submission" date="2021-09" db="EMBL/GenBank/DDBJ databases">
        <authorList>
            <person name="Jia N."/>
            <person name="Wang J."/>
            <person name="Shi W."/>
            <person name="Du L."/>
            <person name="Sun Y."/>
            <person name="Zhan W."/>
            <person name="Jiang J."/>
            <person name="Wang Q."/>
            <person name="Zhang B."/>
            <person name="Ji P."/>
            <person name="Sakyi L.B."/>
            <person name="Cui X."/>
            <person name="Yuan T."/>
            <person name="Jiang B."/>
            <person name="Yang W."/>
            <person name="Lam T.T.-Y."/>
            <person name="Chang Q."/>
            <person name="Ding S."/>
            <person name="Wang X."/>
            <person name="Zhu J."/>
            <person name="Ruan X."/>
            <person name="Zhao L."/>
            <person name="Wei J."/>
            <person name="Que T."/>
            <person name="Du C."/>
            <person name="Cheng J."/>
            <person name="Dai P."/>
            <person name="Han X."/>
            <person name="Huang E."/>
            <person name="Gao Y."/>
            <person name="Liu J."/>
            <person name="Shao H."/>
            <person name="Ye R."/>
            <person name="Li L."/>
            <person name="Wei W."/>
            <person name="Wang X."/>
            <person name="Wang C."/>
            <person name="Huo Q."/>
            <person name="Li W."/>
            <person name="Guo W."/>
            <person name="Chen H."/>
            <person name="Chen S."/>
            <person name="Zhou L."/>
            <person name="Zhou L."/>
            <person name="Ni X."/>
            <person name="Tian J."/>
            <person name="Zhou Y."/>
            <person name="Sheng Y."/>
            <person name="Liu T."/>
            <person name="Pan Y."/>
            <person name="Xia L."/>
            <person name="Li J."/>
            <person name="Zhao F."/>
            <person name="Cao W."/>
        </authorList>
    </citation>
    <scope>NUCLEOTIDE SEQUENCE</scope>
    <source>
        <strain evidence="1">Rmic-2018</strain>
        <tissue evidence="1">Larvae</tissue>
    </source>
</reference>
<dbReference type="Proteomes" id="UP000821866">
    <property type="component" value="Chromosome 8"/>
</dbReference>
<accession>A0A9J6DAV3</accession>
<reference evidence="1" key="1">
    <citation type="journal article" date="2020" name="Cell">
        <title>Large-Scale Comparative Analyses of Tick Genomes Elucidate Their Genetic Diversity and Vector Capacities.</title>
        <authorList>
            <consortium name="Tick Genome and Microbiome Consortium (TIGMIC)"/>
            <person name="Jia N."/>
            <person name="Wang J."/>
            <person name="Shi W."/>
            <person name="Du L."/>
            <person name="Sun Y."/>
            <person name="Zhan W."/>
            <person name="Jiang J.F."/>
            <person name="Wang Q."/>
            <person name="Zhang B."/>
            <person name="Ji P."/>
            <person name="Bell-Sakyi L."/>
            <person name="Cui X.M."/>
            <person name="Yuan T.T."/>
            <person name="Jiang B.G."/>
            <person name="Yang W.F."/>
            <person name="Lam T.T."/>
            <person name="Chang Q.C."/>
            <person name="Ding S.J."/>
            <person name="Wang X.J."/>
            <person name="Zhu J.G."/>
            <person name="Ruan X.D."/>
            <person name="Zhao L."/>
            <person name="Wei J.T."/>
            <person name="Ye R.Z."/>
            <person name="Que T.C."/>
            <person name="Du C.H."/>
            <person name="Zhou Y.H."/>
            <person name="Cheng J.X."/>
            <person name="Dai P.F."/>
            <person name="Guo W.B."/>
            <person name="Han X.H."/>
            <person name="Huang E.J."/>
            <person name="Li L.F."/>
            <person name="Wei W."/>
            <person name="Gao Y.C."/>
            <person name="Liu J.Z."/>
            <person name="Shao H.Z."/>
            <person name="Wang X."/>
            <person name="Wang C.C."/>
            <person name="Yang T.C."/>
            <person name="Huo Q.B."/>
            <person name="Li W."/>
            <person name="Chen H.Y."/>
            <person name="Chen S.E."/>
            <person name="Zhou L.G."/>
            <person name="Ni X.B."/>
            <person name="Tian J.H."/>
            <person name="Sheng Y."/>
            <person name="Liu T."/>
            <person name="Pan Y.S."/>
            <person name="Xia L.Y."/>
            <person name="Li J."/>
            <person name="Zhao F."/>
            <person name="Cao W.C."/>
        </authorList>
    </citation>
    <scope>NUCLEOTIDE SEQUENCE</scope>
    <source>
        <strain evidence="1">Rmic-2018</strain>
    </source>
</reference>
<dbReference type="EMBL" id="JABSTU010000010">
    <property type="protein sequence ID" value="KAH8019168.1"/>
    <property type="molecule type" value="Genomic_DNA"/>
</dbReference>
<evidence type="ECO:0000313" key="1">
    <source>
        <dbReference type="EMBL" id="KAH8019168.1"/>
    </source>
</evidence>
<evidence type="ECO:0000313" key="2">
    <source>
        <dbReference type="Proteomes" id="UP000821866"/>
    </source>
</evidence>
<dbReference type="AlphaFoldDB" id="A0A9J6DAV3"/>
<comment type="caution">
    <text evidence="1">The sequence shown here is derived from an EMBL/GenBank/DDBJ whole genome shotgun (WGS) entry which is preliminary data.</text>
</comment>
<name>A0A9J6DAV3_RHIMP</name>
<organism evidence="1 2">
    <name type="scientific">Rhipicephalus microplus</name>
    <name type="common">Cattle tick</name>
    <name type="synonym">Boophilus microplus</name>
    <dbReference type="NCBI Taxonomy" id="6941"/>
    <lineage>
        <taxon>Eukaryota</taxon>
        <taxon>Metazoa</taxon>
        <taxon>Ecdysozoa</taxon>
        <taxon>Arthropoda</taxon>
        <taxon>Chelicerata</taxon>
        <taxon>Arachnida</taxon>
        <taxon>Acari</taxon>
        <taxon>Parasitiformes</taxon>
        <taxon>Ixodida</taxon>
        <taxon>Ixodoidea</taxon>
        <taxon>Ixodidae</taxon>
        <taxon>Rhipicephalinae</taxon>
        <taxon>Rhipicephalus</taxon>
        <taxon>Boophilus</taxon>
    </lineage>
</organism>